<dbReference type="PROSITE" id="PS50089">
    <property type="entry name" value="ZF_RING_2"/>
    <property type="match status" value="1"/>
</dbReference>
<evidence type="ECO:0000256" key="4">
    <source>
        <dbReference type="PROSITE-ProRule" id="PRU00175"/>
    </source>
</evidence>
<dbReference type="InterPro" id="IPR018957">
    <property type="entry name" value="Znf_C3HC4_RING-type"/>
</dbReference>
<feature type="domain" description="SAM" evidence="7">
    <location>
        <begin position="149"/>
        <end position="215"/>
    </location>
</feature>
<accession>A0ABM4CEM8</accession>
<dbReference type="SMART" id="SM00454">
    <property type="entry name" value="SAM"/>
    <property type="match status" value="1"/>
</dbReference>
<evidence type="ECO:0000259" key="6">
    <source>
        <dbReference type="PROSITE" id="PS50089"/>
    </source>
</evidence>
<keyword evidence="2 4" id="KW-0863">Zinc-finger</keyword>
<dbReference type="PANTHER" id="PTHR15898:SF13">
    <property type="entry name" value="BIFUNCTIONAL APOPTOSIS REGULATOR"/>
    <property type="match status" value="1"/>
</dbReference>
<evidence type="ECO:0000313" key="8">
    <source>
        <dbReference type="Proteomes" id="UP001652625"/>
    </source>
</evidence>
<dbReference type="CDD" id="cd16497">
    <property type="entry name" value="RING-HC_BAR"/>
    <property type="match status" value="1"/>
</dbReference>
<evidence type="ECO:0000256" key="2">
    <source>
        <dbReference type="ARBA" id="ARBA00022771"/>
    </source>
</evidence>
<protein>
    <submittedName>
        <fullName evidence="9 10">Bifunctional apoptosis regulator isoform X1</fullName>
    </submittedName>
</protein>
<evidence type="ECO:0000256" key="1">
    <source>
        <dbReference type="ARBA" id="ARBA00022723"/>
    </source>
</evidence>
<dbReference type="PROSITE" id="PS50105">
    <property type="entry name" value="SAM_DOMAIN"/>
    <property type="match status" value="1"/>
</dbReference>
<dbReference type="InterPro" id="IPR001660">
    <property type="entry name" value="SAM"/>
</dbReference>
<feature type="transmembrane region" description="Helical" evidence="5">
    <location>
        <begin position="108"/>
        <end position="130"/>
    </location>
</feature>
<organism evidence="8 10">
    <name type="scientific">Hydra vulgaris</name>
    <name type="common">Hydra</name>
    <name type="synonym">Hydra attenuata</name>
    <dbReference type="NCBI Taxonomy" id="6087"/>
    <lineage>
        <taxon>Eukaryota</taxon>
        <taxon>Metazoa</taxon>
        <taxon>Cnidaria</taxon>
        <taxon>Hydrozoa</taxon>
        <taxon>Hydroidolina</taxon>
        <taxon>Anthoathecata</taxon>
        <taxon>Aplanulata</taxon>
        <taxon>Hydridae</taxon>
        <taxon>Hydra</taxon>
    </lineage>
</organism>
<proteinExistence type="predicted"/>
<gene>
    <name evidence="9 10" type="primary">LOC101234799</name>
</gene>
<dbReference type="Gene3D" id="1.10.150.50">
    <property type="entry name" value="Transcription Factor, Ets-1"/>
    <property type="match status" value="1"/>
</dbReference>
<dbReference type="RefSeq" id="XP_065660143.1">
    <property type="nucleotide sequence ID" value="XM_065804071.1"/>
</dbReference>
<dbReference type="InterPro" id="IPR001841">
    <property type="entry name" value="Znf_RING"/>
</dbReference>
<feature type="transmembrane region" description="Helical" evidence="5">
    <location>
        <begin position="355"/>
        <end position="375"/>
    </location>
</feature>
<evidence type="ECO:0000256" key="3">
    <source>
        <dbReference type="ARBA" id="ARBA00022833"/>
    </source>
</evidence>
<keyword evidence="5" id="KW-0472">Membrane</keyword>
<keyword evidence="1" id="KW-0479">Metal-binding</keyword>
<feature type="transmembrane region" description="Helical" evidence="5">
    <location>
        <begin position="315"/>
        <end position="335"/>
    </location>
</feature>
<evidence type="ECO:0000313" key="10">
    <source>
        <dbReference type="RefSeq" id="XP_065660144.1"/>
    </source>
</evidence>
<dbReference type="InterPro" id="IPR013761">
    <property type="entry name" value="SAM/pointed_sf"/>
</dbReference>
<dbReference type="PANTHER" id="PTHR15898">
    <property type="entry name" value="BIFUNCTIONAL APOPTOSIS REGULATOR"/>
    <property type="match status" value="1"/>
</dbReference>
<dbReference type="SUPFAM" id="SSF57850">
    <property type="entry name" value="RING/U-box"/>
    <property type="match status" value="1"/>
</dbReference>
<dbReference type="RefSeq" id="XP_065660144.1">
    <property type="nucleotide sequence ID" value="XM_065804072.1"/>
</dbReference>
<feature type="transmembrane region" description="Helical" evidence="5">
    <location>
        <begin position="381"/>
        <end position="398"/>
    </location>
</feature>
<keyword evidence="5" id="KW-1133">Transmembrane helix</keyword>
<dbReference type="Pfam" id="PF07647">
    <property type="entry name" value="SAM_2"/>
    <property type="match status" value="1"/>
</dbReference>
<feature type="transmembrane region" description="Helical" evidence="5">
    <location>
        <begin position="290"/>
        <end position="309"/>
    </location>
</feature>
<dbReference type="SMART" id="SM00184">
    <property type="entry name" value="RING"/>
    <property type="match status" value="1"/>
</dbReference>
<dbReference type="GeneID" id="101234799"/>
<name>A0ABM4CEM8_HYDVU</name>
<reference evidence="9 10" key="1">
    <citation type="submission" date="2025-05" db="UniProtKB">
        <authorList>
            <consortium name="RefSeq"/>
        </authorList>
    </citation>
    <scope>IDENTIFICATION</scope>
</reference>
<keyword evidence="5" id="KW-0812">Transmembrane</keyword>
<evidence type="ECO:0000256" key="5">
    <source>
        <dbReference type="SAM" id="Phobius"/>
    </source>
</evidence>
<keyword evidence="8" id="KW-1185">Reference proteome</keyword>
<dbReference type="InterPro" id="IPR013083">
    <property type="entry name" value="Znf_RING/FYVE/PHD"/>
</dbReference>
<feature type="domain" description="RING-type" evidence="6">
    <location>
        <begin position="10"/>
        <end position="50"/>
    </location>
</feature>
<evidence type="ECO:0000259" key="7">
    <source>
        <dbReference type="PROSITE" id="PS50105"/>
    </source>
</evidence>
<sequence length="435" mass="51323">MSLTEEDFKCSICFEILLEPTTLTCGHSCCRFCLAQWWITSRKSNCPECREVWQGLPKVNVTLRNTVNSLFGDIVEIRKTSLINNQNYHETIAKFEQLKKEKNERVGIWRYGYLFAAVVVAVFVIIFVGIQSFKGTSRNDLMVKSIYDWSPEDVGYWFGELGPWAKGTFDKKIIEAGIDGSLLMKLTDADLQDFKMNIPLHRRITLEAIKKLKQELQNQQTGLWEFKERRSGLAIFIMFGLREFPRSSLTYLYFFNYKDAFLPIFYCSVTLKSTNISCTQMQHSPTWGNYLEFLPLMFSIPYYLVGRFASHYLYINYWASRVVILHAILMTVTEISNMRLLLIHRRSAHYYATKYFIYVLMSSLSIKLLVYFLPVFMADCIFYWLLYVSPFDAFNRLLKRFFVRNTPHNFGHEEHNHAGVEQQWGFNFQWHARHY</sequence>
<evidence type="ECO:0000313" key="9">
    <source>
        <dbReference type="RefSeq" id="XP_065660143.1"/>
    </source>
</evidence>
<keyword evidence="3" id="KW-0862">Zinc</keyword>
<dbReference type="Pfam" id="PF00097">
    <property type="entry name" value="zf-C3HC4"/>
    <property type="match status" value="1"/>
</dbReference>
<dbReference type="Gene3D" id="3.30.40.10">
    <property type="entry name" value="Zinc/RING finger domain, C3HC4 (zinc finger)"/>
    <property type="match status" value="1"/>
</dbReference>
<dbReference type="SUPFAM" id="SSF47769">
    <property type="entry name" value="SAM/Pointed domain"/>
    <property type="match status" value="1"/>
</dbReference>
<dbReference type="Proteomes" id="UP001652625">
    <property type="component" value="Chromosome 08"/>
</dbReference>